<name>A0ABX8DYM7_9PSED</name>
<dbReference type="RefSeq" id="WP_213607457.1">
    <property type="nucleotide sequence ID" value="NZ_CP074676.1"/>
</dbReference>
<organism evidence="1 2">
    <name type="scientific">Pseudomonas qingdaonensis</name>
    <dbReference type="NCBI Taxonomy" id="2056231"/>
    <lineage>
        <taxon>Bacteria</taxon>
        <taxon>Pseudomonadati</taxon>
        <taxon>Pseudomonadota</taxon>
        <taxon>Gammaproteobacteria</taxon>
        <taxon>Pseudomonadales</taxon>
        <taxon>Pseudomonadaceae</taxon>
        <taxon>Pseudomonas</taxon>
    </lineage>
</organism>
<reference evidence="1 2" key="1">
    <citation type="journal article" date="2016" name="J. Hazard. Mater.">
        <title>A newly isolated Pseudomonas putida S-1 strain for batch-mode-propanethiol degradation and continuous treatment of propanethiol-containing waste gas.</title>
        <authorList>
            <person name="Chen D.Z."/>
            <person name="Sun Y.M."/>
            <person name="Han L.M."/>
            <person name="Chen J."/>
            <person name="Ye J.X."/>
            <person name="Chen J.M."/>
        </authorList>
    </citation>
    <scope>NUCLEOTIDE SEQUENCE [LARGE SCALE GENOMIC DNA]</scope>
    <source>
        <strain evidence="1 2">S-1</strain>
    </source>
</reference>
<sequence>MSNNEVLLDDLGQIAKPLLDSAKAAGATLIEAEVVSVTDGCFVILDTPAMAAAISTYRPSLIFYSRQIFDA</sequence>
<dbReference type="GeneID" id="87481168"/>
<gene>
    <name evidence="1" type="ORF">KH389_12980</name>
</gene>
<dbReference type="Proteomes" id="UP000678154">
    <property type="component" value="Chromosome"/>
</dbReference>
<protein>
    <submittedName>
        <fullName evidence="1">Uncharacterized protein</fullName>
    </submittedName>
</protein>
<dbReference type="EMBL" id="CP074676">
    <property type="protein sequence ID" value="QVL21433.1"/>
    <property type="molecule type" value="Genomic_DNA"/>
</dbReference>
<evidence type="ECO:0000313" key="1">
    <source>
        <dbReference type="EMBL" id="QVL21433.1"/>
    </source>
</evidence>
<evidence type="ECO:0000313" key="2">
    <source>
        <dbReference type="Proteomes" id="UP000678154"/>
    </source>
</evidence>
<proteinExistence type="predicted"/>
<keyword evidence="2" id="KW-1185">Reference proteome</keyword>
<accession>A0ABX8DYM7</accession>